<comment type="caution">
    <text evidence="2">The sequence shown here is derived from an EMBL/GenBank/DDBJ whole genome shotgun (WGS) entry which is preliminary data.</text>
</comment>
<dbReference type="Proteomes" id="UP000434101">
    <property type="component" value="Unassembled WGS sequence"/>
</dbReference>
<evidence type="ECO:0000313" key="3">
    <source>
        <dbReference type="Proteomes" id="UP000434101"/>
    </source>
</evidence>
<name>A0A6B0VL78_9EURY</name>
<reference evidence="2 3" key="1">
    <citation type="submission" date="2020-01" db="EMBL/GenBank/DDBJ databases">
        <title>Natronorubrum sp. JWXQ-INN 674 isolated from Inner Mongolia Autonomous Region of China.</title>
        <authorList>
            <person name="Xue Q."/>
        </authorList>
    </citation>
    <scope>NUCLEOTIDE SEQUENCE [LARGE SCALE GENOMIC DNA]</scope>
    <source>
        <strain evidence="2 3">JWXQ-INN-674</strain>
    </source>
</reference>
<feature type="transmembrane region" description="Helical" evidence="1">
    <location>
        <begin position="435"/>
        <end position="453"/>
    </location>
</feature>
<feature type="transmembrane region" description="Helical" evidence="1">
    <location>
        <begin position="15"/>
        <end position="34"/>
    </location>
</feature>
<accession>A0A6B0VL78</accession>
<dbReference type="AlphaFoldDB" id="A0A6B0VL78"/>
<dbReference type="EMBL" id="WUYX01000026">
    <property type="protein sequence ID" value="MXV61867.1"/>
    <property type="molecule type" value="Genomic_DNA"/>
</dbReference>
<feature type="transmembrane region" description="Helical" evidence="1">
    <location>
        <begin position="366"/>
        <end position="390"/>
    </location>
</feature>
<gene>
    <name evidence="2" type="ORF">GS429_07300</name>
</gene>
<proteinExistence type="predicted"/>
<keyword evidence="1" id="KW-1133">Transmembrane helix</keyword>
<feature type="transmembrane region" description="Helical" evidence="1">
    <location>
        <begin position="296"/>
        <end position="313"/>
    </location>
</feature>
<feature type="transmembrane region" description="Helical" evidence="1">
    <location>
        <begin position="266"/>
        <end position="284"/>
    </location>
</feature>
<organism evidence="2 3">
    <name type="scientific">Natronorubrum halalkaliphilum</name>
    <dbReference type="NCBI Taxonomy" id="2691917"/>
    <lineage>
        <taxon>Archaea</taxon>
        <taxon>Methanobacteriati</taxon>
        <taxon>Methanobacteriota</taxon>
        <taxon>Stenosarchaea group</taxon>
        <taxon>Halobacteria</taxon>
        <taxon>Halobacteriales</taxon>
        <taxon>Natrialbaceae</taxon>
        <taxon>Natronorubrum</taxon>
    </lineage>
</organism>
<feature type="transmembrane region" description="Helical" evidence="1">
    <location>
        <begin position="145"/>
        <end position="169"/>
    </location>
</feature>
<dbReference type="RefSeq" id="WP_160064115.1">
    <property type="nucleotide sequence ID" value="NZ_WUYX01000026.1"/>
</dbReference>
<keyword evidence="1" id="KW-0472">Membrane</keyword>
<dbReference type="OrthoDB" id="110868at2157"/>
<evidence type="ECO:0008006" key="4">
    <source>
        <dbReference type="Google" id="ProtNLM"/>
    </source>
</evidence>
<feature type="transmembrane region" description="Helical" evidence="1">
    <location>
        <begin position="402"/>
        <end position="423"/>
    </location>
</feature>
<protein>
    <recommendedName>
        <fullName evidence="4">Glycosyltransferase RgtA/B/C/D-like domain-containing protein</fullName>
    </recommendedName>
</protein>
<keyword evidence="1" id="KW-0812">Transmembrane</keyword>
<feature type="transmembrane region" description="Helical" evidence="1">
    <location>
        <begin position="224"/>
        <end position="254"/>
    </location>
</feature>
<sequence length="589" mass="65215">MHYNSDDLPIGEKKLFGKIIVFTFLLLLSIVIILYRENGFQRTSTIFYLTFALYLLTALHIFTQPKPVLSLVMILIAGITNRLTAYYSSSLYNGVDIYTHSNYIKSITANGSLEVFATSKYFYAPFYHILASSAELIYAVPTRDAIVLTTLIAVTVLPMLAVYLITIQFWNSTNSLVAGFLYITTDHAIGWGIHVIPTSLGLVFFSLLFLSLMKYVCWRRKRQLILAIAMMTALMFTHQVSLFIAITATVAFAISTVIYQLNISRIEVNIGLLAGLTMFIDFVVTKYSGPQGTASFFDVVLGNLFISLMGAGTEARTEVAVPQDPSISPSGAAALTLPQVVGSAILLTFAIVGALYWLSNRRENDALFIGIGLSTVTTVLLFVTLVGPVIGLRNLLPSRWWAFIYIFLAVLAAPGLIATINIGSKLFVPILNLSNFQNVTIILILIVVPYIALMGGNYAGASDDPLLDDAPGAEEMKVTDSEKQLFEHAIEYQDSTNILADRRASAIFSRYYGVPANTLSIDLDSQEHIQEPSIVINREYIHTRHSQYEIRTEQAIHVVHGRFPITELPTTSKQPIYNSGNHEITHISF</sequence>
<keyword evidence="3" id="KW-1185">Reference proteome</keyword>
<feature type="transmembrane region" description="Helical" evidence="1">
    <location>
        <begin position="46"/>
        <end position="62"/>
    </location>
</feature>
<evidence type="ECO:0000313" key="2">
    <source>
        <dbReference type="EMBL" id="MXV61867.1"/>
    </source>
</evidence>
<evidence type="ECO:0000256" key="1">
    <source>
        <dbReference type="SAM" id="Phobius"/>
    </source>
</evidence>
<feature type="transmembrane region" description="Helical" evidence="1">
    <location>
        <begin position="333"/>
        <end position="359"/>
    </location>
</feature>
<feature type="transmembrane region" description="Helical" evidence="1">
    <location>
        <begin position="189"/>
        <end position="212"/>
    </location>
</feature>